<dbReference type="Gene3D" id="1.20.1250.20">
    <property type="entry name" value="MFS general substrate transporter like domains"/>
    <property type="match status" value="2"/>
</dbReference>
<keyword evidence="5 8" id="KW-0472">Membrane</keyword>
<feature type="transmembrane region" description="Helical" evidence="8">
    <location>
        <begin position="81"/>
        <end position="99"/>
    </location>
</feature>
<dbReference type="PROSITE" id="PS50850">
    <property type="entry name" value="MFS"/>
    <property type="match status" value="1"/>
</dbReference>
<evidence type="ECO:0000256" key="4">
    <source>
        <dbReference type="ARBA" id="ARBA00022989"/>
    </source>
</evidence>
<comment type="subcellular location">
    <subcellularLocation>
        <location evidence="1">Membrane</location>
        <topology evidence="1">Multi-pass membrane protein</topology>
    </subcellularLocation>
</comment>
<evidence type="ECO:0000256" key="6">
    <source>
        <dbReference type="ARBA" id="ARBA00058119"/>
    </source>
</evidence>
<proteinExistence type="predicted"/>
<feature type="domain" description="Major facilitator superfamily (MFS) profile" evidence="9">
    <location>
        <begin position="15"/>
        <end position="429"/>
    </location>
</feature>
<evidence type="ECO:0000313" key="10">
    <source>
        <dbReference type="EMBL" id="SIO67189.1"/>
    </source>
</evidence>
<evidence type="ECO:0000256" key="8">
    <source>
        <dbReference type="SAM" id="Phobius"/>
    </source>
</evidence>
<feature type="transmembrane region" description="Helical" evidence="8">
    <location>
        <begin position="250"/>
        <end position="271"/>
    </location>
</feature>
<feature type="transmembrane region" description="Helical" evidence="8">
    <location>
        <begin position="368"/>
        <end position="391"/>
    </location>
</feature>
<dbReference type="PANTHER" id="PTHR43791">
    <property type="entry name" value="PERMEASE-RELATED"/>
    <property type="match status" value="1"/>
</dbReference>
<feature type="transmembrane region" description="Helical" evidence="8">
    <location>
        <begin position="46"/>
        <end position="65"/>
    </location>
</feature>
<evidence type="ECO:0000256" key="1">
    <source>
        <dbReference type="ARBA" id="ARBA00004141"/>
    </source>
</evidence>
<comment type="function">
    <text evidence="6">Component of the tartrate utilization system and may allow entry of tartrate and tartrate dehydrogenase.</text>
</comment>
<organism evidence="10 11">
    <name type="scientific">Paraburkholderia phenazinium</name>
    <dbReference type="NCBI Taxonomy" id="60549"/>
    <lineage>
        <taxon>Bacteria</taxon>
        <taxon>Pseudomonadati</taxon>
        <taxon>Pseudomonadota</taxon>
        <taxon>Betaproteobacteria</taxon>
        <taxon>Burkholderiales</taxon>
        <taxon>Burkholderiaceae</taxon>
        <taxon>Paraburkholderia</taxon>
    </lineage>
</organism>
<gene>
    <name evidence="10" type="ORF">SAMN05444165_6933</name>
</gene>
<dbReference type="InterPro" id="IPR011701">
    <property type="entry name" value="MFS"/>
</dbReference>
<feature type="transmembrane region" description="Helical" evidence="8">
    <location>
        <begin position="403"/>
        <end position="424"/>
    </location>
</feature>
<feature type="transmembrane region" description="Helical" evidence="8">
    <location>
        <begin position="283"/>
        <end position="303"/>
    </location>
</feature>
<feature type="transmembrane region" description="Helical" evidence="8">
    <location>
        <begin position="340"/>
        <end position="361"/>
    </location>
</feature>
<evidence type="ECO:0000256" key="7">
    <source>
        <dbReference type="ARBA" id="ARBA00074139"/>
    </source>
</evidence>
<dbReference type="FunFam" id="1.20.1250.20:FF:000126">
    <property type="entry name" value="MFS transporter permease"/>
    <property type="match status" value="1"/>
</dbReference>
<feature type="transmembrane region" description="Helical" evidence="8">
    <location>
        <begin position="315"/>
        <end position="334"/>
    </location>
</feature>
<dbReference type="InterPro" id="IPR036259">
    <property type="entry name" value="MFS_trans_sf"/>
</dbReference>
<evidence type="ECO:0000256" key="5">
    <source>
        <dbReference type="ARBA" id="ARBA00023136"/>
    </source>
</evidence>
<protein>
    <recommendedName>
        <fullName evidence="7">Putative tartrate transporter</fullName>
    </recommendedName>
</protein>
<dbReference type="FunFam" id="1.20.1250.20:FF:000018">
    <property type="entry name" value="MFS transporter permease"/>
    <property type="match status" value="1"/>
</dbReference>
<dbReference type="GO" id="GO:0016020">
    <property type="term" value="C:membrane"/>
    <property type="evidence" value="ECO:0007669"/>
    <property type="project" value="UniProtKB-SubCell"/>
</dbReference>
<keyword evidence="2" id="KW-0813">Transport</keyword>
<dbReference type="InterPro" id="IPR020846">
    <property type="entry name" value="MFS_dom"/>
</dbReference>
<evidence type="ECO:0000256" key="3">
    <source>
        <dbReference type="ARBA" id="ARBA00022692"/>
    </source>
</evidence>
<sequence length="452" mass="48245">MEIETRTLARVTTRLVPFLVVCYFVAYLDRVNVGFAALQMNKDLGLSASAFGFGAGIFFIAYFFFEVPSNLLLEKFGARRWIARIMFTWGLLAGAMAFIPDIARYTGMSAAHVFYTLRVLLGIAEAGFFPGIIFLLTLWFPAMYRARVVGYFMAAIPLSTVIGAPVSGALLGLNGLGGMAGWQWVYLLEAAPALLLSIAVLFYLTDQPAHATWLRTDEREWLVGRLAQERAKREAVRNFSVREALFNPRVLAIALIYFGANATNYGLSFFLPQIVKAFGLTNLQTGFVTSLPYVVGVISMVIWGRHSDRKLERKWHVAIALLVAAGGIGAAAGLDNPVLKMAALSIAGFGIFGCLPIIWTLPAAFLSGAAAACGIAVVNSLGNLAGFFGPYAMGWIKDSTGGFGAGLLCLSGAGLVGVAAVLLLHHDTALENAPDTVAGPAVGPGGEVGHHV</sequence>
<dbReference type="CDD" id="cd17319">
    <property type="entry name" value="MFS_ExuT_GudP_like"/>
    <property type="match status" value="1"/>
</dbReference>
<evidence type="ECO:0000256" key="2">
    <source>
        <dbReference type="ARBA" id="ARBA00022448"/>
    </source>
</evidence>
<feature type="transmembrane region" description="Helical" evidence="8">
    <location>
        <begin position="148"/>
        <end position="172"/>
    </location>
</feature>
<dbReference type="AlphaFoldDB" id="A0A1N6LEF8"/>
<dbReference type="EMBL" id="FSRU01000003">
    <property type="protein sequence ID" value="SIO67189.1"/>
    <property type="molecule type" value="Genomic_DNA"/>
</dbReference>
<accession>A0A1N6LEF8</accession>
<dbReference type="Pfam" id="PF07690">
    <property type="entry name" value="MFS_1"/>
    <property type="match status" value="1"/>
</dbReference>
<feature type="transmembrane region" description="Helical" evidence="8">
    <location>
        <begin position="7"/>
        <end position="26"/>
    </location>
</feature>
<name>A0A1N6LEF8_9BURK</name>
<reference evidence="10 11" key="1">
    <citation type="submission" date="2016-11" db="EMBL/GenBank/DDBJ databases">
        <authorList>
            <person name="Jaros S."/>
            <person name="Januszkiewicz K."/>
            <person name="Wedrychowicz H."/>
        </authorList>
    </citation>
    <scope>NUCLEOTIDE SEQUENCE [LARGE SCALE GENOMIC DNA]</scope>
    <source>
        <strain evidence="10 11">GAS95</strain>
    </source>
</reference>
<dbReference type="GO" id="GO:0022857">
    <property type="term" value="F:transmembrane transporter activity"/>
    <property type="evidence" value="ECO:0007669"/>
    <property type="project" value="InterPro"/>
</dbReference>
<evidence type="ECO:0000313" key="11">
    <source>
        <dbReference type="Proteomes" id="UP000185151"/>
    </source>
</evidence>
<dbReference type="OrthoDB" id="5441967at2"/>
<dbReference type="SUPFAM" id="SSF103473">
    <property type="entry name" value="MFS general substrate transporter"/>
    <property type="match status" value="1"/>
</dbReference>
<dbReference type="Proteomes" id="UP000185151">
    <property type="component" value="Unassembled WGS sequence"/>
</dbReference>
<dbReference type="RefSeq" id="WP_074301937.1">
    <property type="nucleotide sequence ID" value="NZ_FSRU01000003.1"/>
</dbReference>
<keyword evidence="3 8" id="KW-0812">Transmembrane</keyword>
<feature type="transmembrane region" description="Helical" evidence="8">
    <location>
        <begin position="184"/>
        <end position="205"/>
    </location>
</feature>
<dbReference type="PANTHER" id="PTHR43791:SF36">
    <property type="entry name" value="TRANSPORTER, PUTATIVE (AFU_ORTHOLOGUE AFUA_6G08340)-RELATED"/>
    <property type="match status" value="1"/>
</dbReference>
<evidence type="ECO:0000259" key="9">
    <source>
        <dbReference type="PROSITE" id="PS50850"/>
    </source>
</evidence>
<keyword evidence="11" id="KW-1185">Reference proteome</keyword>
<keyword evidence="4 8" id="KW-1133">Transmembrane helix</keyword>
<feature type="transmembrane region" description="Helical" evidence="8">
    <location>
        <begin position="119"/>
        <end position="141"/>
    </location>
</feature>